<dbReference type="PANTHER" id="PTHR11076">
    <property type="entry name" value="DNA REPAIR POLYMERASE UMUC / TRANSFERASE FAMILY MEMBER"/>
    <property type="match status" value="1"/>
</dbReference>
<dbReference type="PANTHER" id="PTHR11076:SF34">
    <property type="entry name" value="PROTEIN UMUC"/>
    <property type="match status" value="1"/>
</dbReference>
<protein>
    <submittedName>
        <fullName evidence="7">Y-family DNA polymerase</fullName>
    </submittedName>
</protein>
<accession>A0ABW5X4R4</accession>
<dbReference type="InterPro" id="IPR050116">
    <property type="entry name" value="DNA_polymerase-Y"/>
</dbReference>
<dbReference type="CDD" id="cd01700">
    <property type="entry name" value="PolY_Pol_V_umuC"/>
    <property type="match status" value="1"/>
</dbReference>
<evidence type="ECO:0000256" key="1">
    <source>
        <dbReference type="ARBA" id="ARBA00010945"/>
    </source>
</evidence>
<dbReference type="Gene3D" id="3.30.70.270">
    <property type="match status" value="1"/>
</dbReference>
<keyword evidence="4" id="KW-0234">DNA repair</keyword>
<keyword evidence="8" id="KW-1185">Reference proteome</keyword>
<dbReference type="EMBL" id="JBHUOJ010000027">
    <property type="protein sequence ID" value="MFD2834096.1"/>
    <property type="molecule type" value="Genomic_DNA"/>
</dbReference>
<comment type="similarity">
    <text evidence="1">Belongs to the DNA polymerase type-Y family.</text>
</comment>
<keyword evidence="2" id="KW-0227">DNA damage</keyword>
<comment type="caution">
    <text evidence="7">The sequence shown here is derived from an EMBL/GenBank/DDBJ whole genome shotgun (WGS) entry which is preliminary data.</text>
</comment>
<evidence type="ECO:0000256" key="3">
    <source>
        <dbReference type="ARBA" id="ARBA00023199"/>
    </source>
</evidence>
<evidence type="ECO:0000259" key="6">
    <source>
        <dbReference type="PROSITE" id="PS50173"/>
    </source>
</evidence>
<evidence type="ECO:0000313" key="7">
    <source>
        <dbReference type="EMBL" id="MFD2834096.1"/>
    </source>
</evidence>
<feature type="domain" description="UmuC" evidence="6">
    <location>
        <begin position="2"/>
        <end position="188"/>
    </location>
</feature>
<dbReference type="Pfam" id="PF00817">
    <property type="entry name" value="IMS"/>
    <property type="match status" value="1"/>
</dbReference>
<dbReference type="Pfam" id="PF13438">
    <property type="entry name" value="DUF4113"/>
    <property type="match status" value="1"/>
</dbReference>
<gene>
    <name evidence="7" type="ORF">ACFSYS_12435</name>
</gene>
<organism evidence="7 8">
    <name type="scientific">Christiangramia antarctica</name>
    <dbReference type="NCBI Taxonomy" id="2058158"/>
    <lineage>
        <taxon>Bacteria</taxon>
        <taxon>Pseudomonadati</taxon>
        <taxon>Bacteroidota</taxon>
        <taxon>Flavobacteriia</taxon>
        <taxon>Flavobacteriales</taxon>
        <taxon>Flavobacteriaceae</taxon>
        <taxon>Christiangramia</taxon>
    </lineage>
</organism>
<reference evidence="8" key="1">
    <citation type="journal article" date="2019" name="Int. J. Syst. Evol. Microbiol.">
        <title>The Global Catalogue of Microorganisms (GCM) 10K type strain sequencing project: providing services to taxonomists for standard genome sequencing and annotation.</title>
        <authorList>
            <consortium name="The Broad Institute Genomics Platform"/>
            <consortium name="The Broad Institute Genome Sequencing Center for Infectious Disease"/>
            <person name="Wu L."/>
            <person name="Ma J."/>
        </authorList>
    </citation>
    <scope>NUCLEOTIDE SEQUENCE [LARGE SCALE GENOMIC DNA]</scope>
    <source>
        <strain evidence="8">KCTC 52925</strain>
    </source>
</reference>
<evidence type="ECO:0000256" key="2">
    <source>
        <dbReference type="ARBA" id="ARBA00022763"/>
    </source>
</evidence>
<dbReference type="InterPro" id="IPR017961">
    <property type="entry name" value="DNA_pol_Y-fam_little_finger"/>
</dbReference>
<dbReference type="Gene3D" id="3.40.1170.60">
    <property type="match status" value="1"/>
</dbReference>
<keyword evidence="5" id="KW-0742">SOS response</keyword>
<sequence>MYALIDCNNFYASCERVFNPDLNNKPVVVLSNNDGCVIARSNEAKALNIPMGAPAFHYEKIFNENNVHVFSSNYALYGDMSSRVMNILSNYTPDIEIYSIDEAFLLFDGFSEFFDLEKYSKDIIQKVKISTGIPISIGIAPTKALAKVANKIAKKFSDRTEGVYVIDTDEKRIKALKWTKIGDVWGIGRQHEKRLLKLNIDDAYKFTQLPDEYVKKEMSIVGLRLKKDLSGLPTLALEEVSTKKNIAVTRAFEKMYSNYNDLRERVSTYAVKAAEKLRLQNSNCAIIHVFLLTNPFRMDLPQYRANITLHTPFPTNSSIDLIKTALLGLSKIYKQGYQYKKAGIIVMDLTPENQRQFDLFTSEDPRHQILMKTIDRLNKSENGKIKFGGQDLGRTWKMKQERLSKRYSTRLDEVIIIKA</sequence>
<dbReference type="Proteomes" id="UP001597438">
    <property type="component" value="Unassembled WGS sequence"/>
</dbReference>
<dbReference type="RefSeq" id="WP_251740871.1">
    <property type="nucleotide sequence ID" value="NZ_JBHUOJ010000027.1"/>
</dbReference>
<name>A0ABW5X4R4_9FLAO</name>
<dbReference type="InterPro" id="IPR043502">
    <property type="entry name" value="DNA/RNA_pol_sf"/>
</dbReference>
<dbReference type="Pfam" id="PF11799">
    <property type="entry name" value="IMS_C"/>
    <property type="match status" value="1"/>
</dbReference>
<dbReference type="SUPFAM" id="SSF56672">
    <property type="entry name" value="DNA/RNA polymerases"/>
    <property type="match status" value="1"/>
</dbReference>
<evidence type="ECO:0000256" key="5">
    <source>
        <dbReference type="ARBA" id="ARBA00023236"/>
    </source>
</evidence>
<dbReference type="InterPro" id="IPR001126">
    <property type="entry name" value="UmuC"/>
</dbReference>
<dbReference type="InterPro" id="IPR025188">
    <property type="entry name" value="DUF4113"/>
</dbReference>
<evidence type="ECO:0000256" key="4">
    <source>
        <dbReference type="ARBA" id="ARBA00023204"/>
    </source>
</evidence>
<dbReference type="InterPro" id="IPR043128">
    <property type="entry name" value="Rev_trsase/Diguanyl_cyclase"/>
</dbReference>
<dbReference type="PROSITE" id="PS50173">
    <property type="entry name" value="UMUC"/>
    <property type="match status" value="1"/>
</dbReference>
<keyword evidence="3" id="KW-0741">SOS mutagenesis</keyword>
<evidence type="ECO:0000313" key="8">
    <source>
        <dbReference type="Proteomes" id="UP001597438"/>
    </source>
</evidence>
<proteinExistence type="inferred from homology"/>